<dbReference type="Gene3D" id="3.20.20.140">
    <property type="entry name" value="Metal-dependent hydrolases"/>
    <property type="match status" value="1"/>
</dbReference>
<dbReference type="EMBL" id="VSSQ01007607">
    <property type="protein sequence ID" value="MPM36437.1"/>
    <property type="molecule type" value="Genomic_DNA"/>
</dbReference>
<protein>
    <submittedName>
        <fullName evidence="1">Uncharacterized protein</fullName>
    </submittedName>
</protein>
<proteinExistence type="predicted"/>
<dbReference type="Gene3D" id="1.10.150.650">
    <property type="match status" value="1"/>
</dbReference>
<name>A0A644Z737_9ZZZZ</name>
<organism evidence="1">
    <name type="scientific">bioreactor metagenome</name>
    <dbReference type="NCBI Taxonomy" id="1076179"/>
    <lineage>
        <taxon>unclassified sequences</taxon>
        <taxon>metagenomes</taxon>
        <taxon>ecological metagenomes</taxon>
    </lineage>
</organism>
<accession>A0A644Z737</accession>
<reference evidence="1" key="1">
    <citation type="submission" date="2019-08" db="EMBL/GenBank/DDBJ databases">
        <authorList>
            <person name="Kucharzyk K."/>
            <person name="Murdoch R.W."/>
            <person name="Higgins S."/>
            <person name="Loffler F."/>
        </authorList>
    </citation>
    <scope>NUCLEOTIDE SEQUENCE</scope>
</reference>
<dbReference type="AlphaFoldDB" id="A0A644Z737"/>
<dbReference type="InterPro" id="IPR016195">
    <property type="entry name" value="Pol/histidinol_Pase-like"/>
</dbReference>
<comment type="caution">
    <text evidence="1">The sequence shown here is derived from an EMBL/GenBank/DDBJ whole genome shotgun (WGS) entry which is preliminary data.</text>
</comment>
<gene>
    <name evidence="1" type="ORF">SDC9_83033</name>
</gene>
<sequence length="438" mass="48576">MDIQTLERDINDRDASTRMAASVKLGSLIRGGELGRTVTEEVNNHVHTTYSFSPYEPAAAAYAAWKAGLGIVGSIDHDSIGAAAEMLESGRNIGIATTVGFELRVSFLDTPLANRKINNPDSEGIVYMCVHGVAKQHIPAVASFLKPLQEVRNKRNRAQVEALQALVGRYGFDLDFERDVLPLSRFSEGGSVTERHILYAMAGQSIRMFGKGEKLVRFLLSSLGLPLSSKLQSLLLDENNPHYAYDLLGVYKSNFLPRFFIQPDRQECMDVRKVVDFSNSIGAIAAYAYLGDIADSVTGDKKAEEFEDSFLVELMDLLVDCRFPAVTYMPPRNTKEQMARLQSLAKERGLMEISGVDINSSRQSMNCPQLLQSNARHLVDSAWALVAHEKLSSVDARLGLFHPENPLSGKSLQSRLERYAMLGRAMDSFDPYAIIEKF</sequence>
<evidence type="ECO:0000313" key="1">
    <source>
        <dbReference type="EMBL" id="MPM36437.1"/>
    </source>
</evidence>
<dbReference type="SUPFAM" id="SSF89550">
    <property type="entry name" value="PHP domain-like"/>
    <property type="match status" value="1"/>
</dbReference>